<organism evidence="2 3">
    <name type="scientific">Paraglaciecola arctica BSs20135</name>
    <dbReference type="NCBI Taxonomy" id="493475"/>
    <lineage>
        <taxon>Bacteria</taxon>
        <taxon>Pseudomonadati</taxon>
        <taxon>Pseudomonadota</taxon>
        <taxon>Gammaproteobacteria</taxon>
        <taxon>Alteromonadales</taxon>
        <taxon>Alteromonadaceae</taxon>
        <taxon>Paraglaciecola</taxon>
    </lineage>
</organism>
<evidence type="ECO:0000313" key="2">
    <source>
        <dbReference type="EMBL" id="GAC21786.1"/>
    </source>
</evidence>
<reference evidence="2 3" key="1">
    <citation type="journal article" date="2017" name="Antonie Van Leeuwenhoek">
        <title>Rhizobium rhizosphaerae sp. nov., a novel species isolated from rice rhizosphere.</title>
        <authorList>
            <person name="Zhao J.J."/>
            <person name="Zhang J."/>
            <person name="Zhang R.J."/>
            <person name="Zhang C.W."/>
            <person name="Yin H.Q."/>
            <person name="Zhang X.X."/>
        </authorList>
    </citation>
    <scope>NUCLEOTIDE SEQUENCE [LARGE SCALE GENOMIC DNA]</scope>
    <source>
        <strain evidence="2 3">BSs20135</strain>
    </source>
</reference>
<dbReference type="InterPro" id="IPR022193">
    <property type="entry name" value="DUF3718"/>
</dbReference>
<feature type="signal peptide" evidence="1">
    <location>
        <begin position="1"/>
        <end position="22"/>
    </location>
</feature>
<keyword evidence="1" id="KW-0732">Signal</keyword>
<dbReference type="EMBL" id="BAEO01000065">
    <property type="protein sequence ID" value="GAC21786.1"/>
    <property type="molecule type" value="Genomic_DNA"/>
</dbReference>
<sequence>MKKILISTIISAGILLAGNAQASNIDSSVEEKLVKVCEAIKSDKVIKVNMAVRDSGIGMKQIANGLVCNGYDPVSFALINNAEKTAKFMAKRSNDNHQELMANL</sequence>
<evidence type="ECO:0008006" key="4">
    <source>
        <dbReference type="Google" id="ProtNLM"/>
    </source>
</evidence>
<dbReference type="Proteomes" id="UP000006327">
    <property type="component" value="Unassembled WGS sequence"/>
</dbReference>
<protein>
    <recommendedName>
        <fullName evidence="4">DUF3718 domain-containing protein</fullName>
    </recommendedName>
</protein>
<accession>K6YCZ5</accession>
<dbReference type="eggNOG" id="ENOG50336Q1">
    <property type="taxonomic scope" value="Bacteria"/>
</dbReference>
<keyword evidence="3" id="KW-1185">Reference proteome</keyword>
<evidence type="ECO:0000313" key="3">
    <source>
        <dbReference type="Proteomes" id="UP000006327"/>
    </source>
</evidence>
<name>K6YCZ5_9ALTE</name>
<dbReference type="AlphaFoldDB" id="K6YCZ5"/>
<comment type="caution">
    <text evidence="2">The sequence shown here is derived from an EMBL/GenBank/DDBJ whole genome shotgun (WGS) entry which is preliminary data.</text>
</comment>
<dbReference type="RefSeq" id="WP_007625118.1">
    <property type="nucleotide sequence ID" value="NZ_BAEO01000065.1"/>
</dbReference>
<gene>
    <name evidence="2" type="ORF">GARC_4849</name>
</gene>
<feature type="chain" id="PRO_5003897179" description="DUF3718 domain-containing protein" evidence="1">
    <location>
        <begin position="23"/>
        <end position="104"/>
    </location>
</feature>
<evidence type="ECO:0000256" key="1">
    <source>
        <dbReference type="SAM" id="SignalP"/>
    </source>
</evidence>
<dbReference type="Pfam" id="PF12514">
    <property type="entry name" value="DUF3718"/>
    <property type="match status" value="1"/>
</dbReference>
<proteinExistence type="predicted"/>